<dbReference type="EMBL" id="MN228696">
    <property type="protein sequence ID" value="QEP29901.1"/>
    <property type="molecule type" value="Genomic_DNA"/>
</dbReference>
<keyword evidence="2" id="KW-1185">Reference proteome</keyword>
<accession>A0A5C2H7E2</accession>
<protein>
    <submittedName>
        <fullName evidence="1">Uncharacterized protein</fullName>
    </submittedName>
</protein>
<gene>
    <name evidence="1" type="ORF">Smphiort11_103</name>
</gene>
<sequence length="65" mass="7288">MAKSDISILDAAIVEYFAPAHFPSIDLQERYGRHAAIRALMVRLNLHDQFSARVKAHSPNEISPT</sequence>
<dbReference type="Proteomes" id="UP000322838">
    <property type="component" value="Segment"/>
</dbReference>
<reference evidence="2" key="1">
    <citation type="submission" date="2019-07" db="EMBL/GenBank/DDBJ databases">
        <authorList>
            <person name="Cubo M.T."/>
            <person name="Espuny M.D.R."/>
            <person name="Balsanelli E."/>
        </authorList>
    </citation>
    <scope>NUCLEOTIDE SEQUENCE [LARGE SCALE GENOMIC DNA]</scope>
</reference>
<evidence type="ECO:0000313" key="1">
    <source>
        <dbReference type="EMBL" id="QEP29901.1"/>
    </source>
</evidence>
<evidence type="ECO:0000313" key="2">
    <source>
        <dbReference type="Proteomes" id="UP000322838"/>
    </source>
</evidence>
<proteinExistence type="predicted"/>
<name>A0A5C2H7E2_9CAUD</name>
<organism evidence="1 2">
    <name type="scientific">Sinorhizobium phage ort11</name>
    <dbReference type="NCBI Taxonomy" id="2599764"/>
    <lineage>
        <taxon>Viruses</taxon>
        <taxon>Duplodnaviria</taxon>
        <taxon>Heunggongvirae</taxon>
        <taxon>Uroviricota</taxon>
        <taxon>Caudoviricetes</taxon>
        <taxon>Schitoviridae</taxon>
        <taxon>Huelvavirus</taxon>
        <taxon>Huelvavirus ort11</taxon>
    </lineage>
</organism>